<accession>A0A4R5UK77</accession>
<dbReference type="EMBL" id="SMTL01000002">
    <property type="protein sequence ID" value="TDK37301.1"/>
    <property type="molecule type" value="Genomic_DNA"/>
</dbReference>
<dbReference type="Proteomes" id="UP000295238">
    <property type="component" value="Unassembled WGS sequence"/>
</dbReference>
<name>A0A4R5UK77_9HYPH</name>
<proteinExistence type="predicted"/>
<evidence type="ECO:0000313" key="2">
    <source>
        <dbReference type="EMBL" id="TDK37301.1"/>
    </source>
</evidence>
<reference evidence="2 3" key="1">
    <citation type="submission" date="2019-03" db="EMBL/GenBank/DDBJ databases">
        <title>Rhizobium sp. nov., an bacterium isolated from biocrust in Mu Us Desert.</title>
        <authorList>
            <person name="Lixiong L."/>
        </authorList>
    </citation>
    <scope>NUCLEOTIDE SEQUENCE [LARGE SCALE GENOMIC DNA]</scope>
    <source>
        <strain evidence="2 3">SPY-1</strain>
    </source>
</reference>
<feature type="compositionally biased region" description="Basic and acidic residues" evidence="1">
    <location>
        <begin position="17"/>
        <end position="28"/>
    </location>
</feature>
<protein>
    <submittedName>
        <fullName evidence="2">Uncharacterized protein</fullName>
    </submittedName>
</protein>
<sequence>MKIDSGLNGYYYQNRTPEIERNTEEAAPREVASTSRFPDAMTGSSTFLSSSLSNALWVMESGDAAASAAIDQMPPLSQDWVQEVYQEFN</sequence>
<gene>
    <name evidence="2" type="ORF">E2F50_10510</name>
</gene>
<keyword evidence="3" id="KW-1185">Reference proteome</keyword>
<feature type="region of interest" description="Disordered" evidence="1">
    <location>
        <begin position="14"/>
        <end position="38"/>
    </location>
</feature>
<evidence type="ECO:0000256" key="1">
    <source>
        <dbReference type="SAM" id="MobiDB-lite"/>
    </source>
</evidence>
<comment type="caution">
    <text evidence="2">The sequence shown here is derived from an EMBL/GenBank/DDBJ whole genome shotgun (WGS) entry which is preliminary data.</text>
</comment>
<organism evidence="2 3">
    <name type="scientific">Rhizobium deserti</name>
    <dbReference type="NCBI Taxonomy" id="2547961"/>
    <lineage>
        <taxon>Bacteria</taxon>
        <taxon>Pseudomonadati</taxon>
        <taxon>Pseudomonadota</taxon>
        <taxon>Alphaproteobacteria</taxon>
        <taxon>Hyphomicrobiales</taxon>
        <taxon>Rhizobiaceae</taxon>
        <taxon>Rhizobium/Agrobacterium group</taxon>
        <taxon>Rhizobium</taxon>
    </lineage>
</organism>
<dbReference type="RefSeq" id="WP_133316068.1">
    <property type="nucleotide sequence ID" value="NZ_SMTL01000002.1"/>
</dbReference>
<dbReference type="OrthoDB" id="8372643at2"/>
<dbReference type="AlphaFoldDB" id="A0A4R5UK77"/>
<evidence type="ECO:0000313" key="3">
    <source>
        <dbReference type="Proteomes" id="UP000295238"/>
    </source>
</evidence>